<dbReference type="OrthoDB" id="10571990at2759"/>
<gene>
    <name evidence="2" type="ORF">CMV_006229</name>
</gene>
<feature type="transmembrane region" description="Helical" evidence="1">
    <location>
        <begin position="12"/>
        <end position="28"/>
    </location>
</feature>
<comment type="caution">
    <text evidence="2">The sequence shown here is derived from an EMBL/GenBank/DDBJ whole genome shotgun (WGS) entry which is preliminary data.</text>
</comment>
<name>A0A8J4RRB6_9ROSI</name>
<organism evidence="2 3">
    <name type="scientific">Castanea mollissima</name>
    <name type="common">Chinese chestnut</name>
    <dbReference type="NCBI Taxonomy" id="60419"/>
    <lineage>
        <taxon>Eukaryota</taxon>
        <taxon>Viridiplantae</taxon>
        <taxon>Streptophyta</taxon>
        <taxon>Embryophyta</taxon>
        <taxon>Tracheophyta</taxon>
        <taxon>Spermatophyta</taxon>
        <taxon>Magnoliopsida</taxon>
        <taxon>eudicotyledons</taxon>
        <taxon>Gunneridae</taxon>
        <taxon>Pentapetalae</taxon>
        <taxon>rosids</taxon>
        <taxon>fabids</taxon>
        <taxon>Fagales</taxon>
        <taxon>Fagaceae</taxon>
        <taxon>Castanea</taxon>
    </lineage>
</organism>
<keyword evidence="1" id="KW-0472">Membrane</keyword>
<proteinExistence type="predicted"/>
<accession>A0A8J4RRB6</accession>
<dbReference type="Proteomes" id="UP000737018">
    <property type="component" value="Unassembled WGS sequence"/>
</dbReference>
<protein>
    <submittedName>
        <fullName evidence="2">Uncharacterized protein</fullName>
    </submittedName>
</protein>
<dbReference type="AlphaFoldDB" id="A0A8J4RRB6"/>
<evidence type="ECO:0000313" key="2">
    <source>
        <dbReference type="EMBL" id="KAF3970022.1"/>
    </source>
</evidence>
<sequence>MYFVPKKGMSMSWTFTAAVVTVWMNYLYSHKSNMYLDISYYLLFSKDTEFWNSLSGASQAAVCVYCHIP</sequence>
<evidence type="ECO:0000313" key="3">
    <source>
        <dbReference type="Proteomes" id="UP000737018"/>
    </source>
</evidence>
<keyword evidence="1" id="KW-0812">Transmembrane</keyword>
<evidence type="ECO:0000256" key="1">
    <source>
        <dbReference type="SAM" id="Phobius"/>
    </source>
</evidence>
<reference evidence="2" key="1">
    <citation type="submission" date="2020-03" db="EMBL/GenBank/DDBJ databases">
        <title>Castanea mollissima Vanexum genome sequencing.</title>
        <authorList>
            <person name="Staton M."/>
        </authorList>
    </citation>
    <scope>NUCLEOTIDE SEQUENCE</scope>
    <source>
        <tissue evidence="2">Leaf</tissue>
    </source>
</reference>
<keyword evidence="1" id="KW-1133">Transmembrane helix</keyword>
<dbReference type="EMBL" id="JRKL02000579">
    <property type="protein sequence ID" value="KAF3970022.1"/>
    <property type="molecule type" value="Genomic_DNA"/>
</dbReference>
<keyword evidence="3" id="KW-1185">Reference proteome</keyword>